<protein>
    <recommendedName>
        <fullName evidence="2">DnaJ homologue subfamily C member 28 conserved domain-containing protein</fullName>
    </recommendedName>
</protein>
<feature type="region of interest" description="Disordered" evidence="1">
    <location>
        <begin position="184"/>
        <end position="211"/>
    </location>
</feature>
<comment type="caution">
    <text evidence="3">The sequence shown here is derived from an EMBL/GenBank/DDBJ whole genome shotgun (WGS) entry which is preliminary data.</text>
</comment>
<gene>
    <name evidence="3" type="ORF">RDB_LOCUS5290</name>
</gene>
<dbReference type="EMBL" id="CAJMWS010000029">
    <property type="protein sequence ID" value="CAE6343357.1"/>
    <property type="molecule type" value="Genomic_DNA"/>
</dbReference>
<dbReference type="OrthoDB" id="6593433at2759"/>
<evidence type="ECO:0000313" key="3">
    <source>
        <dbReference type="EMBL" id="CAE6343357.1"/>
    </source>
</evidence>
<accession>A0A8H2W704</accession>
<dbReference type="InterPro" id="IPR018961">
    <property type="entry name" value="DnaJ_homolog_subfam-C_membr-28"/>
</dbReference>
<dbReference type="PANTHER" id="PTHR39394">
    <property type="entry name" value="YALI0E31793P"/>
    <property type="match status" value="1"/>
</dbReference>
<dbReference type="Pfam" id="PF09350">
    <property type="entry name" value="DJC28_CD"/>
    <property type="match status" value="1"/>
</dbReference>
<reference evidence="3" key="1">
    <citation type="submission" date="2021-01" db="EMBL/GenBank/DDBJ databases">
        <authorList>
            <person name="Kaushik A."/>
        </authorList>
    </citation>
    <scope>NUCLEOTIDE SEQUENCE</scope>
    <source>
        <strain evidence="3">AG1-1C</strain>
    </source>
</reference>
<organism evidence="3 4">
    <name type="scientific">Rhizoctonia solani</name>
    <dbReference type="NCBI Taxonomy" id="456999"/>
    <lineage>
        <taxon>Eukaryota</taxon>
        <taxon>Fungi</taxon>
        <taxon>Dikarya</taxon>
        <taxon>Basidiomycota</taxon>
        <taxon>Agaricomycotina</taxon>
        <taxon>Agaricomycetes</taxon>
        <taxon>Cantharellales</taxon>
        <taxon>Ceratobasidiaceae</taxon>
        <taxon>Rhizoctonia</taxon>
    </lineage>
</organism>
<proteinExistence type="predicted"/>
<sequence>MHIQSKTLTLASRNIHKPTVYPCLTHRLWRKRNSHQSSSAKLFADAEVEERELKGHPKPSRADIIRQSEENWDGEERVQDTVLRMLIDKYKPLRTGQIRTAEEKLKRDTPQISTKVITQERDSESDLESQFTDMSHYTGSMYQDPATDSDQLSSTEPVPPWLVTFKVPSHAQASIKFGNFVSTPPRLVTSSSSDPLQKPVPLDSRSRAKQKAERRFAQVAGRIDRARESILDYQSGVHGQETRSRPNPVSIRGWNALIEERIQKAQATGMFDKIEGKGKPLRRTVDEMNPFVAREEFLMNRIVLKNDAAPPWVELQKEAEKATLQLRELLINNWTRRMTRMLPLSYSTIALESLTSESVSKLRDNEWEQQEAKFHAAAIRDTNEVIRRYNAAAPYTVRRPLLTLQSELARCYVRAAEGILTSIQARLAEGKYDDGTPKGTSLTSGQVSHPTGWELGALLNNAMKWVYTRLLGRTH</sequence>
<evidence type="ECO:0000256" key="1">
    <source>
        <dbReference type="SAM" id="MobiDB-lite"/>
    </source>
</evidence>
<name>A0A8H2W704_9AGAM</name>
<evidence type="ECO:0000313" key="4">
    <source>
        <dbReference type="Proteomes" id="UP000663846"/>
    </source>
</evidence>
<dbReference type="AlphaFoldDB" id="A0A8H2W704"/>
<evidence type="ECO:0000259" key="2">
    <source>
        <dbReference type="Pfam" id="PF09350"/>
    </source>
</evidence>
<dbReference type="PANTHER" id="PTHR39394:SF1">
    <property type="entry name" value="DNAJ HOMOLOGUE SUBFAMILY C MEMBER 28 CONSERVED DOMAIN-CONTAINING PROTEIN"/>
    <property type="match status" value="1"/>
</dbReference>
<feature type="domain" description="DnaJ homologue subfamily C member 28 conserved" evidence="2">
    <location>
        <begin position="257"/>
        <end position="327"/>
    </location>
</feature>
<dbReference type="Proteomes" id="UP000663846">
    <property type="component" value="Unassembled WGS sequence"/>
</dbReference>